<evidence type="ECO:0000313" key="1">
    <source>
        <dbReference type="EMBL" id="AEU36791.1"/>
    </source>
</evidence>
<evidence type="ECO:0000313" key="2">
    <source>
        <dbReference type="Proteomes" id="UP000007113"/>
    </source>
</evidence>
<accession>G8NZ55</accession>
<dbReference type="KEGG" id="gma:AciX8_2475"/>
<organism evidence="1 2">
    <name type="scientific">Granulicella mallensis (strain ATCC BAA-1857 / DSM 23137 / MP5ACTX8)</name>
    <dbReference type="NCBI Taxonomy" id="682795"/>
    <lineage>
        <taxon>Bacteria</taxon>
        <taxon>Pseudomonadati</taxon>
        <taxon>Acidobacteriota</taxon>
        <taxon>Terriglobia</taxon>
        <taxon>Terriglobales</taxon>
        <taxon>Acidobacteriaceae</taxon>
        <taxon>Granulicella</taxon>
    </lineage>
</organism>
<sequence>MCAASLYLEDSGALQQLLWWAKDTVMEAPPEARGKLFVMSSPQMDRRVQTGGQ</sequence>
<dbReference type="Proteomes" id="UP000007113">
    <property type="component" value="Chromosome"/>
</dbReference>
<dbReference type="HOGENOM" id="CLU_3062059_0_0_0"/>
<proteinExistence type="predicted"/>
<protein>
    <submittedName>
        <fullName evidence="1">Uncharacterized protein</fullName>
    </submittedName>
</protein>
<reference evidence="1 2" key="1">
    <citation type="submission" date="2011-11" db="EMBL/GenBank/DDBJ databases">
        <title>Complete sequence of Granulicella mallensis MP5ACTX8.</title>
        <authorList>
            <consortium name="US DOE Joint Genome Institute"/>
            <person name="Lucas S."/>
            <person name="Copeland A."/>
            <person name="Lapidus A."/>
            <person name="Cheng J.-F."/>
            <person name="Goodwin L."/>
            <person name="Pitluck S."/>
            <person name="Peters L."/>
            <person name="Lu M."/>
            <person name="Detter J.C."/>
            <person name="Han C."/>
            <person name="Tapia R."/>
            <person name="Land M."/>
            <person name="Hauser L."/>
            <person name="Kyrpides N."/>
            <person name="Ivanova N."/>
            <person name="Mikhailova N."/>
            <person name="Pagani I."/>
            <person name="Rawat S."/>
            <person name="Mannisto M."/>
            <person name="Haggblom M."/>
            <person name="Woyke T."/>
        </authorList>
    </citation>
    <scope>NUCLEOTIDE SEQUENCE [LARGE SCALE GENOMIC DNA]</scope>
    <source>
        <strain evidence="2">ATCC BAA-1857 / DSM 23137 / MP5ACTX8</strain>
    </source>
</reference>
<keyword evidence="2" id="KW-1185">Reference proteome</keyword>
<dbReference type="AlphaFoldDB" id="G8NZ55"/>
<name>G8NZ55_GRAMM</name>
<gene>
    <name evidence="1" type="ordered locus">AciX8_2475</name>
</gene>
<dbReference type="EMBL" id="CP003130">
    <property type="protein sequence ID" value="AEU36791.1"/>
    <property type="molecule type" value="Genomic_DNA"/>
</dbReference>